<dbReference type="InParanoid" id="A0A6P7FRD9"/>
<keyword evidence="1" id="KW-1133">Transmembrane helix</keyword>
<organism evidence="2">
    <name type="scientific">Diabrotica virgifera virgifera</name>
    <name type="common">western corn rootworm</name>
    <dbReference type="NCBI Taxonomy" id="50390"/>
    <lineage>
        <taxon>Eukaryota</taxon>
        <taxon>Metazoa</taxon>
        <taxon>Ecdysozoa</taxon>
        <taxon>Arthropoda</taxon>
        <taxon>Hexapoda</taxon>
        <taxon>Insecta</taxon>
        <taxon>Pterygota</taxon>
        <taxon>Neoptera</taxon>
        <taxon>Endopterygota</taxon>
        <taxon>Coleoptera</taxon>
        <taxon>Polyphaga</taxon>
        <taxon>Cucujiformia</taxon>
        <taxon>Chrysomeloidea</taxon>
        <taxon>Chrysomelidae</taxon>
        <taxon>Galerucinae</taxon>
        <taxon>Diabroticina</taxon>
        <taxon>Diabroticites</taxon>
        <taxon>Diabrotica</taxon>
    </lineage>
</organism>
<sequence length="135" mass="15494">MSHPRNQILLSTGLYEINRITRNLSPVEEIGFPTTPIISTSTGSVILTILILIVIIYVITRCRKYYKNKKVPDEIPLEERCPQNLESKIPPLFFLLRTEELDTWYESPDLAQSKPTPAADYSFHQVLFTGFILIV</sequence>
<proteinExistence type="predicted"/>
<dbReference type="RefSeq" id="XP_028137352.1">
    <property type="nucleotide sequence ID" value="XM_028281551.1"/>
</dbReference>
<accession>A0A6P7FRD9</accession>
<keyword evidence="1" id="KW-0812">Transmembrane</keyword>
<gene>
    <name evidence="2" type="primary">LOC114331872</name>
</gene>
<feature type="non-terminal residue" evidence="2">
    <location>
        <position position="135"/>
    </location>
</feature>
<evidence type="ECO:0000256" key="1">
    <source>
        <dbReference type="SAM" id="Phobius"/>
    </source>
</evidence>
<feature type="transmembrane region" description="Helical" evidence="1">
    <location>
        <begin position="37"/>
        <end position="60"/>
    </location>
</feature>
<dbReference type="AlphaFoldDB" id="A0A6P7FRD9"/>
<name>A0A6P7FRD9_DIAVI</name>
<protein>
    <submittedName>
        <fullName evidence="2">Uncharacterized protein LOC114331872</fullName>
    </submittedName>
</protein>
<evidence type="ECO:0000313" key="2">
    <source>
        <dbReference type="RefSeq" id="XP_028137352.1"/>
    </source>
</evidence>
<keyword evidence="1" id="KW-0472">Membrane</keyword>
<reference evidence="2" key="1">
    <citation type="submission" date="2025-08" db="UniProtKB">
        <authorList>
            <consortium name="RefSeq"/>
        </authorList>
    </citation>
    <scope>IDENTIFICATION</scope>
    <source>
        <tissue evidence="2">Whole insect</tissue>
    </source>
</reference>